<comment type="caution">
    <text evidence="8">The sequence shown here is derived from an EMBL/GenBank/DDBJ whole genome shotgun (WGS) entry which is preliminary data.</text>
</comment>
<keyword evidence="9" id="KW-1185">Reference proteome</keyword>
<dbReference type="GO" id="GO:0005351">
    <property type="term" value="F:carbohydrate:proton symporter activity"/>
    <property type="evidence" value="ECO:0007669"/>
    <property type="project" value="TreeGrafter"/>
</dbReference>
<feature type="transmembrane region" description="Helical" evidence="6">
    <location>
        <begin position="460"/>
        <end position="478"/>
    </location>
</feature>
<dbReference type="EMBL" id="JAVRRD010000032">
    <property type="protein sequence ID" value="KAK5046101.1"/>
    <property type="molecule type" value="Genomic_DNA"/>
</dbReference>
<feature type="transmembrane region" description="Helical" evidence="6">
    <location>
        <begin position="90"/>
        <end position="110"/>
    </location>
</feature>
<feature type="transmembrane region" description="Helical" evidence="6">
    <location>
        <begin position="427"/>
        <end position="448"/>
    </location>
</feature>
<evidence type="ECO:0000313" key="9">
    <source>
        <dbReference type="Proteomes" id="UP001358417"/>
    </source>
</evidence>
<organism evidence="8 9">
    <name type="scientific">Exophiala bonariae</name>
    <dbReference type="NCBI Taxonomy" id="1690606"/>
    <lineage>
        <taxon>Eukaryota</taxon>
        <taxon>Fungi</taxon>
        <taxon>Dikarya</taxon>
        <taxon>Ascomycota</taxon>
        <taxon>Pezizomycotina</taxon>
        <taxon>Eurotiomycetes</taxon>
        <taxon>Chaetothyriomycetidae</taxon>
        <taxon>Chaetothyriales</taxon>
        <taxon>Herpotrichiellaceae</taxon>
        <taxon>Exophiala</taxon>
    </lineage>
</organism>
<evidence type="ECO:0000256" key="1">
    <source>
        <dbReference type="ARBA" id="ARBA00004141"/>
    </source>
</evidence>
<sequence length="537" mass="57876">MPAPDHVENNMQDSSPVVEQKITKVMICFAIFIFLSGWIANFDLGYGGTVLFMEPFNRAFGKCHEHPDPQSGDMVNVCQLTALQQSLTSLTSLFTAVGGVLSGLLCSYLGRRVSLQLGSLIVATAAAGMLGTSGSYLNYMVCKSINGLGLGILYATTIVYGVECIVPRKRGLLLSLFTVGLASGNAGAAAVCAGSANLKDDWAWKTPIICQIPLSLLLSGGVLLFPESPRWLLLKAKKVKARQALGQFYEQDPNSEVITAQIIEIEAYLDFEKATSSSSSWTQLFNKRNIRRTLTSALILVGTILTGLQFVAPYTALFLGGLGISSPFLITAVIALCFTAGSLIGGLSIEYGGRRWAMLVGYSILGSCMLIFSAVSTILGATSSVAQKVLVACLCIWGFSFSGFIAPSGWVGSTEMHSIRLRDYGQAFTVNVNQIFGFGATFWTPYMISKDYGNMGTNVGYFYFALTVVVLVLVFFFVPETARLKLEQIDDYFDSGVPPRKTSMKRNVELAKSNVLEVGATTSEVERAASTRKMADG</sequence>
<evidence type="ECO:0000256" key="5">
    <source>
        <dbReference type="ARBA" id="ARBA00023136"/>
    </source>
</evidence>
<dbReference type="InterPro" id="IPR050360">
    <property type="entry name" value="MFS_Sugar_Transporters"/>
</dbReference>
<dbReference type="InterPro" id="IPR005828">
    <property type="entry name" value="MFS_sugar_transport-like"/>
</dbReference>
<dbReference type="InterPro" id="IPR020846">
    <property type="entry name" value="MFS_dom"/>
</dbReference>
<name>A0AAV9MXB8_9EURO</name>
<dbReference type="PANTHER" id="PTHR48022:SF17">
    <property type="entry name" value="HEXOSE TRANSPORTER"/>
    <property type="match status" value="1"/>
</dbReference>
<dbReference type="Pfam" id="PF00083">
    <property type="entry name" value="Sugar_tr"/>
    <property type="match status" value="1"/>
</dbReference>
<dbReference type="AlphaFoldDB" id="A0AAV9MXB8"/>
<evidence type="ECO:0000259" key="7">
    <source>
        <dbReference type="PROSITE" id="PS50850"/>
    </source>
</evidence>
<feature type="transmembrane region" description="Helical" evidence="6">
    <location>
        <begin position="356"/>
        <end position="379"/>
    </location>
</feature>
<comment type="similarity">
    <text evidence="2">Belongs to the major facilitator superfamily. Sugar transporter (TC 2.A.1.1) family.</text>
</comment>
<dbReference type="GO" id="GO:0016020">
    <property type="term" value="C:membrane"/>
    <property type="evidence" value="ECO:0007669"/>
    <property type="project" value="UniProtKB-SubCell"/>
</dbReference>
<dbReference type="PROSITE" id="PS00217">
    <property type="entry name" value="SUGAR_TRANSPORT_2"/>
    <property type="match status" value="1"/>
</dbReference>
<evidence type="ECO:0000256" key="6">
    <source>
        <dbReference type="SAM" id="Phobius"/>
    </source>
</evidence>
<keyword evidence="4 6" id="KW-1133">Transmembrane helix</keyword>
<feature type="transmembrane region" description="Helical" evidence="6">
    <location>
        <begin position="117"/>
        <end position="139"/>
    </location>
</feature>
<dbReference type="Proteomes" id="UP001358417">
    <property type="component" value="Unassembled WGS sequence"/>
</dbReference>
<feature type="transmembrane region" description="Helical" evidence="6">
    <location>
        <begin position="145"/>
        <end position="166"/>
    </location>
</feature>
<dbReference type="PANTHER" id="PTHR48022">
    <property type="entry name" value="PLASTIDIC GLUCOSE TRANSPORTER 4"/>
    <property type="match status" value="1"/>
</dbReference>
<feature type="transmembrane region" description="Helical" evidence="6">
    <location>
        <begin position="202"/>
        <end position="225"/>
    </location>
</feature>
<dbReference type="Gene3D" id="1.20.1250.20">
    <property type="entry name" value="MFS general substrate transporter like domains"/>
    <property type="match status" value="1"/>
</dbReference>
<dbReference type="InterPro" id="IPR036259">
    <property type="entry name" value="MFS_trans_sf"/>
</dbReference>
<gene>
    <name evidence="8" type="ORF">LTR84_008558</name>
</gene>
<evidence type="ECO:0000256" key="2">
    <source>
        <dbReference type="ARBA" id="ARBA00010992"/>
    </source>
</evidence>
<feature type="transmembrane region" description="Helical" evidence="6">
    <location>
        <begin position="328"/>
        <end position="349"/>
    </location>
</feature>
<comment type="subcellular location">
    <subcellularLocation>
        <location evidence="1">Membrane</location>
        <topology evidence="1">Multi-pass membrane protein</topology>
    </subcellularLocation>
</comment>
<feature type="transmembrane region" description="Helical" evidence="6">
    <location>
        <begin position="173"/>
        <end position="196"/>
    </location>
</feature>
<keyword evidence="3 6" id="KW-0812">Transmembrane</keyword>
<feature type="transmembrane region" description="Helical" evidence="6">
    <location>
        <begin position="297"/>
        <end position="322"/>
    </location>
</feature>
<keyword evidence="5 6" id="KW-0472">Membrane</keyword>
<feature type="domain" description="Major facilitator superfamily (MFS) profile" evidence="7">
    <location>
        <begin position="29"/>
        <end position="482"/>
    </location>
</feature>
<dbReference type="GeneID" id="89976721"/>
<feature type="transmembrane region" description="Helical" evidence="6">
    <location>
        <begin position="385"/>
        <end position="406"/>
    </location>
</feature>
<protein>
    <recommendedName>
        <fullName evidence="7">Major facilitator superfamily (MFS) profile domain-containing protein</fullName>
    </recommendedName>
</protein>
<dbReference type="PROSITE" id="PS50850">
    <property type="entry name" value="MFS"/>
    <property type="match status" value="1"/>
</dbReference>
<evidence type="ECO:0000256" key="4">
    <source>
        <dbReference type="ARBA" id="ARBA00022989"/>
    </source>
</evidence>
<evidence type="ECO:0000256" key="3">
    <source>
        <dbReference type="ARBA" id="ARBA00022692"/>
    </source>
</evidence>
<dbReference type="RefSeq" id="XP_064701700.1">
    <property type="nucleotide sequence ID" value="XM_064852103.1"/>
</dbReference>
<evidence type="ECO:0000313" key="8">
    <source>
        <dbReference type="EMBL" id="KAK5046101.1"/>
    </source>
</evidence>
<reference evidence="8 9" key="1">
    <citation type="submission" date="2023-08" db="EMBL/GenBank/DDBJ databases">
        <title>Black Yeasts Isolated from many extreme environments.</title>
        <authorList>
            <person name="Coleine C."/>
            <person name="Stajich J.E."/>
            <person name="Selbmann L."/>
        </authorList>
    </citation>
    <scope>NUCLEOTIDE SEQUENCE [LARGE SCALE GENOMIC DNA]</scope>
    <source>
        <strain evidence="8 9">CCFEE 5792</strain>
    </source>
</reference>
<dbReference type="InterPro" id="IPR005829">
    <property type="entry name" value="Sugar_transporter_CS"/>
</dbReference>
<dbReference type="SUPFAM" id="SSF103473">
    <property type="entry name" value="MFS general substrate transporter"/>
    <property type="match status" value="1"/>
</dbReference>
<proteinExistence type="inferred from homology"/>
<accession>A0AAV9MXB8</accession>